<dbReference type="KEGG" id="sarm:DVA86_19710"/>
<dbReference type="Pfam" id="PF13560">
    <property type="entry name" value="HTH_31"/>
    <property type="match status" value="1"/>
</dbReference>
<dbReference type="AlphaFoldDB" id="A0A345XSC7"/>
<dbReference type="Gene3D" id="1.10.260.40">
    <property type="entry name" value="lambda repressor-like DNA-binding domains"/>
    <property type="match status" value="1"/>
</dbReference>
<organism evidence="2 3">
    <name type="scientific">Streptomyces armeniacus</name>
    <dbReference type="NCBI Taxonomy" id="83291"/>
    <lineage>
        <taxon>Bacteria</taxon>
        <taxon>Bacillati</taxon>
        <taxon>Actinomycetota</taxon>
        <taxon>Actinomycetes</taxon>
        <taxon>Kitasatosporales</taxon>
        <taxon>Streptomycetaceae</taxon>
        <taxon>Streptomyces</taxon>
    </lineage>
</organism>
<accession>A0A345XSC7</accession>
<evidence type="ECO:0000313" key="2">
    <source>
        <dbReference type="EMBL" id="AXK34543.1"/>
    </source>
</evidence>
<protein>
    <submittedName>
        <fullName evidence="2">XRE family transcriptional regulator</fullName>
    </submittedName>
</protein>
<evidence type="ECO:0000313" key="3">
    <source>
        <dbReference type="Proteomes" id="UP000254425"/>
    </source>
</evidence>
<sequence>METGRVGRRIAYWRERRGFTQGDFGRLMGKSRRWVQDLEGGQRQADPRLSVLERAAEILRISLEELWTDAPAAPAGTDPPPEDVRAVVDALDRHDVMTGAFTPAHDPPELSAIRGSLGYCCEAFQACHYTAIGRQLPKLLIDAHRTAAAARADAVCEAYCLLSRVYQLTASFLHKYGAAATAPAAIAADRALTAAERSADPVAIGAASRRVAKSLMYQRRPEAAVAFATDAAARLRDDLTGAGARGLSTLGMLYLNAAVAASAGERTAQAVATATALVDEADDAAAEQGGDRNEDWTAFGPTNVGLHRVDVLVRFEDGWSAIEAADGLAAPSLHALTRERRAQHLIALARAALLTRRKDDAAHALLEAERMAPQEVRERPSSVDLVRDVVGVTPAPGGELRALAERCGLRA</sequence>
<dbReference type="InterPro" id="IPR010982">
    <property type="entry name" value="Lambda_DNA-bd_dom_sf"/>
</dbReference>
<dbReference type="GO" id="GO:0003677">
    <property type="term" value="F:DNA binding"/>
    <property type="evidence" value="ECO:0007669"/>
    <property type="project" value="InterPro"/>
</dbReference>
<dbReference type="RefSeq" id="WP_208880043.1">
    <property type="nucleotide sequence ID" value="NZ_CP031320.1"/>
</dbReference>
<name>A0A345XSC7_9ACTN</name>
<dbReference type="InterPro" id="IPR001387">
    <property type="entry name" value="Cro/C1-type_HTH"/>
</dbReference>
<dbReference type="PROSITE" id="PS50943">
    <property type="entry name" value="HTH_CROC1"/>
    <property type="match status" value="1"/>
</dbReference>
<dbReference type="SMART" id="SM00530">
    <property type="entry name" value="HTH_XRE"/>
    <property type="match status" value="1"/>
</dbReference>
<dbReference type="SUPFAM" id="SSF47413">
    <property type="entry name" value="lambda repressor-like DNA-binding domains"/>
    <property type="match status" value="1"/>
</dbReference>
<proteinExistence type="predicted"/>
<reference evidence="2 3" key="1">
    <citation type="submission" date="2018-07" db="EMBL/GenBank/DDBJ databases">
        <title>Draft genome of the type strain Streptomyces armeniacus ATCC 15676.</title>
        <authorList>
            <person name="Labana P."/>
            <person name="Gosse J.T."/>
            <person name="Boddy C.N."/>
        </authorList>
    </citation>
    <scope>NUCLEOTIDE SEQUENCE [LARGE SCALE GENOMIC DNA]</scope>
    <source>
        <strain evidence="2 3">ATCC 15676</strain>
    </source>
</reference>
<dbReference type="EMBL" id="CP031320">
    <property type="protein sequence ID" value="AXK34543.1"/>
    <property type="molecule type" value="Genomic_DNA"/>
</dbReference>
<gene>
    <name evidence="2" type="ORF">DVA86_19710</name>
</gene>
<feature type="domain" description="HTH cro/C1-type" evidence="1">
    <location>
        <begin position="10"/>
        <end position="66"/>
    </location>
</feature>
<dbReference type="Proteomes" id="UP000254425">
    <property type="component" value="Chromosome"/>
</dbReference>
<evidence type="ECO:0000259" key="1">
    <source>
        <dbReference type="PROSITE" id="PS50943"/>
    </source>
</evidence>
<keyword evidence="3" id="KW-1185">Reference proteome</keyword>